<evidence type="ECO:0000313" key="3">
    <source>
        <dbReference type="Proteomes" id="UP001148838"/>
    </source>
</evidence>
<sequence>MASSDTQVQFYVRKVLSGSFSEDIGILCVLCRTYYLDVRKDLEYAPKSVNSQVVLYGCETWTLTLKEEHRLRVFENKVLRKIFGAKRDEVTGEWRKLHNAELHALYSSPDIIRNIKSRCLRWAGHKKKKKKETTLGGKKTRSLRREGKNWRRKTNNKNEDKKLSSSKYYIRVTQQLLHSWATQNKSKNLKTPGRKTLKSVRRINSAVPFAVAALLKVMGNLQCHLGSSASPPREVEDVASPGTVRGQRGCYTV</sequence>
<gene>
    <name evidence="2" type="ORF">ANN_02475</name>
</gene>
<reference evidence="2 3" key="1">
    <citation type="journal article" date="2022" name="Allergy">
        <title>Genome assembly and annotation of Periplaneta americana reveal a comprehensive cockroach allergen profile.</title>
        <authorList>
            <person name="Wang L."/>
            <person name="Xiong Q."/>
            <person name="Saelim N."/>
            <person name="Wang L."/>
            <person name="Nong W."/>
            <person name="Wan A.T."/>
            <person name="Shi M."/>
            <person name="Liu X."/>
            <person name="Cao Q."/>
            <person name="Hui J.H.L."/>
            <person name="Sookrung N."/>
            <person name="Leung T.F."/>
            <person name="Tungtrongchitr A."/>
            <person name="Tsui S.K.W."/>
        </authorList>
    </citation>
    <scope>NUCLEOTIDE SEQUENCE [LARGE SCALE GENOMIC DNA]</scope>
    <source>
        <strain evidence="2">PWHHKU_190912</strain>
    </source>
</reference>
<keyword evidence="3" id="KW-1185">Reference proteome</keyword>
<feature type="region of interest" description="Disordered" evidence="1">
    <location>
        <begin position="128"/>
        <end position="163"/>
    </location>
</feature>
<comment type="caution">
    <text evidence="2">The sequence shown here is derived from an EMBL/GenBank/DDBJ whole genome shotgun (WGS) entry which is preliminary data.</text>
</comment>
<protein>
    <submittedName>
        <fullName evidence="2">Uncharacterized protein</fullName>
    </submittedName>
</protein>
<evidence type="ECO:0000313" key="2">
    <source>
        <dbReference type="EMBL" id="KAJ4451039.1"/>
    </source>
</evidence>
<accession>A0ABQ8TZV1</accession>
<dbReference type="Proteomes" id="UP001148838">
    <property type="component" value="Unassembled WGS sequence"/>
</dbReference>
<evidence type="ECO:0000256" key="1">
    <source>
        <dbReference type="SAM" id="MobiDB-lite"/>
    </source>
</evidence>
<name>A0ABQ8TZV1_PERAM</name>
<proteinExistence type="predicted"/>
<dbReference type="EMBL" id="JAJSOF020000001">
    <property type="protein sequence ID" value="KAJ4451039.1"/>
    <property type="molecule type" value="Genomic_DNA"/>
</dbReference>
<organism evidence="2 3">
    <name type="scientific">Periplaneta americana</name>
    <name type="common">American cockroach</name>
    <name type="synonym">Blatta americana</name>
    <dbReference type="NCBI Taxonomy" id="6978"/>
    <lineage>
        <taxon>Eukaryota</taxon>
        <taxon>Metazoa</taxon>
        <taxon>Ecdysozoa</taxon>
        <taxon>Arthropoda</taxon>
        <taxon>Hexapoda</taxon>
        <taxon>Insecta</taxon>
        <taxon>Pterygota</taxon>
        <taxon>Neoptera</taxon>
        <taxon>Polyneoptera</taxon>
        <taxon>Dictyoptera</taxon>
        <taxon>Blattodea</taxon>
        <taxon>Blattoidea</taxon>
        <taxon>Blattidae</taxon>
        <taxon>Blattinae</taxon>
        <taxon>Periplaneta</taxon>
    </lineage>
</organism>